<evidence type="ECO:0000313" key="2">
    <source>
        <dbReference type="EMBL" id="SUZ91883.1"/>
    </source>
</evidence>
<accession>A0A381RSM4</accession>
<reference evidence="2" key="1">
    <citation type="submission" date="2018-05" db="EMBL/GenBank/DDBJ databases">
        <authorList>
            <person name="Lanie J.A."/>
            <person name="Ng W.-L."/>
            <person name="Kazmierczak K.M."/>
            <person name="Andrzejewski T.M."/>
            <person name="Davidsen T.M."/>
            <person name="Wayne K.J."/>
            <person name="Tettelin H."/>
            <person name="Glass J.I."/>
            <person name="Rusch D."/>
            <person name="Podicherti R."/>
            <person name="Tsui H.-C.T."/>
            <person name="Winkler M.E."/>
        </authorList>
    </citation>
    <scope>NUCLEOTIDE SEQUENCE</scope>
</reference>
<protein>
    <recommendedName>
        <fullName evidence="1">DUF4159 domain-containing protein</fullName>
    </recommendedName>
</protein>
<dbReference type="Pfam" id="PF13709">
    <property type="entry name" value="DUF4159"/>
    <property type="match status" value="1"/>
</dbReference>
<dbReference type="AlphaFoldDB" id="A0A381RSM4"/>
<dbReference type="Gene3D" id="3.40.50.12140">
    <property type="entry name" value="Domain of unknown function DUF4159"/>
    <property type="match status" value="1"/>
</dbReference>
<gene>
    <name evidence="2" type="ORF">METZ01_LOCUS44737</name>
</gene>
<evidence type="ECO:0000259" key="1">
    <source>
        <dbReference type="Pfam" id="PF13709"/>
    </source>
</evidence>
<dbReference type="EMBL" id="UINC01002013">
    <property type="protein sequence ID" value="SUZ91883.1"/>
    <property type="molecule type" value="Genomic_DNA"/>
</dbReference>
<proteinExistence type="predicted"/>
<organism evidence="2">
    <name type="scientific">marine metagenome</name>
    <dbReference type="NCBI Taxonomy" id="408172"/>
    <lineage>
        <taxon>unclassified sequences</taxon>
        <taxon>metagenomes</taxon>
        <taxon>ecological metagenomes</taxon>
    </lineage>
</organism>
<name>A0A381RSM4_9ZZZZ</name>
<feature type="domain" description="DUF4159" evidence="1">
    <location>
        <begin position="56"/>
        <end position="271"/>
    </location>
</feature>
<sequence length="273" mass="31287">MTRIASMLVAILLTSVAFAQVDWGGYRRNRMPPRFKPADHRDNGFTFCRLMYASVRRERAGRGWRTDYPAADVNFMIRFSELTSTKVDFNDRGNPNHWVVEITNPALFTCPFIMTSDVGTMGLNVAEVTQLRDYLLKGGFLWVDDFWGSRAWNQWASEIGRVLPPSEFPIVDLPLNHPLFKGHYNIWEIPQISNIRFWRSTGGRLTSELGADSDVAHFRAITDTQGRILVAMTHNTDIQDAWEREGEDPRFFEQFAPDGYSLGINVLLHAMSH</sequence>
<dbReference type="InterPro" id="IPR025297">
    <property type="entry name" value="DUF4159"/>
</dbReference>